<dbReference type="SUPFAM" id="SSF53067">
    <property type="entry name" value="Actin-like ATPase domain"/>
    <property type="match status" value="2"/>
</dbReference>
<evidence type="ECO:0000259" key="2">
    <source>
        <dbReference type="Pfam" id="PF21522"/>
    </source>
</evidence>
<reference evidence="3 4" key="1">
    <citation type="submission" date="2018-08" db="EMBL/GenBank/DDBJ databases">
        <title>A genome reference for cultivated species of the human gut microbiota.</title>
        <authorList>
            <person name="Zou Y."/>
            <person name="Xue W."/>
            <person name="Luo G."/>
        </authorList>
    </citation>
    <scope>NUCLEOTIDE SEQUENCE [LARGE SCALE GENOMIC DNA]</scope>
    <source>
        <strain evidence="3 4">OM06-11AA</strain>
    </source>
</reference>
<feature type="domain" description="Actin-like protein N-terminal" evidence="1">
    <location>
        <begin position="18"/>
        <end position="150"/>
    </location>
</feature>
<dbReference type="EMBL" id="QSUB01000015">
    <property type="protein sequence ID" value="RGN01648.1"/>
    <property type="molecule type" value="Genomic_DNA"/>
</dbReference>
<dbReference type="InterPro" id="IPR049067">
    <property type="entry name" value="MreB-like_C"/>
</dbReference>
<dbReference type="InterPro" id="IPR043129">
    <property type="entry name" value="ATPase_NBD"/>
</dbReference>
<accession>A0A3E5A1B4</accession>
<feature type="domain" description="Actin homologue MreB-like C-terminal" evidence="2">
    <location>
        <begin position="166"/>
        <end position="277"/>
    </location>
</feature>
<comment type="caution">
    <text evidence="3">The sequence shown here is derived from an EMBL/GenBank/DDBJ whole genome shotgun (WGS) entry which is preliminary data.</text>
</comment>
<proteinExistence type="predicted"/>
<dbReference type="Pfam" id="PF17989">
    <property type="entry name" value="ALP_N"/>
    <property type="match status" value="1"/>
</dbReference>
<evidence type="ECO:0000259" key="1">
    <source>
        <dbReference type="Pfam" id="PF17989"/>
    </source>
</evidence>
<dbReference type="CDD" id="cd10227">
    <property type="entry name" value="ASKHA_NBD_ParM-like"/>
    <property type="match status" value="1"/>
</dbReference>
<organism evidence="3 4">
    <name type="scientific">Blautia obeum</name>
    <dbReference type="NCBI Taxonomy" id="40520"/>
    <lineage>
        <taxon>Bacteria</taxon>
        <taxon>Bacillati</taxon>
        <taxon>Bacillota</taxon>
        <taxon>Clostridia</taxon>
        <taxon>Lachnospirales</taxon>
        <taxon>Lachnospiraceae</taxon>
        <taxon>Blautia</taxon>
    </lineage>
</organism>
<dbReference type="Proteomes" id="UP000261222">
    <property type="component" value="Unassembled WGS sequence"/>
</dbReference>
<dbReference type="InterPro" id="IPR040607">
    <property type="entry name" value="ALP_N"/>
</dbReference>
<name>A0A3E5A1B4_9FIRM</name>
<dbReference type="Gene3D" id="3.30.420.40">
    <property type="match status" value="2"/>
</dbReference>
<protein>
    <submittedName>
        <fullName evidence="3">Plasmid segregation actin-type ATPase ParM</fullName>
    </submittedName>
</protein>
<dbReference type="Pfam" id="PF21522">
    <property type="entry name" value="MreB-like_C"/>
    <property type="match status" value="1"/>
</dbReference>
<evidence type="ECO:0000313" key="3">
    <source>
        <dbReference type="EMBL" id="RGN01648.1"/>
    </source>
</evidence>
<sequence>MIMRMMKNNRNETVMVIGIDHGYGNMKTATRCFPSGVARYDKEPIFQDNLLVYNGMYYQIGEEHKEFCAEKTQDEDYYVLTLAAIARELDGKGMNRVTVHIAAGLPLTWVATQKEDFQKYLLQNESVDFIFRNKEYHVEFAGADIYPQGFAAAFYRLQDFKGINMLVDIGNGTMNIMYINNSRPLEKKCFTEKYGTHQCVLAVRESLLKELGTVVDDLVIEQVIRTGTADIGEKYLTVIRKAAGDYTKEIFHKLREREYNPELMRLYVVGGGGCMIQNFGEYDKSRVTIVRDICATAKGYEAMTVRKIQRNGGMLV</sequence>
<evidence type="ECO:0000313" key="4">
    <source>
        <dbReference type="Proteomes" id="UP000261222"/>
    </source>
</evidence>
<gene>
    <name evidence="3" type="ORF">DXB81_17580</name>
</gene>
<dbReference type="AlphaFoldDB" id="A0A3E5A1B4"/>